<accession>A0ABT8Y6G6</accession>
<dbReference type="EMBL" id="JAUOTP010000002">
    <property type="protein sequence ID" value="MDO6413919.1"/>
    <property type="molecule type" value="Genomic_DNA"/>
</dbReference>
<dbReference type="Proteomes" id="UP001169764">
    <property type="component" value="Unassembled WGS sequence"/>
</dbReference>
<gene>
    <name evidence="2" type="ORF">Q4F19_05955</name>
</gene>
<dbReference type="RefSeq" id="WP_303540690.1">
    <property type="nucleotide sequence ID" value="NZ_JAUOTP010000002.1"/>
</dbReference>
<proteinExistence type="predicted"/>
<sequence length="80" mass="8356">MNSILRPLLPLLLLVPLMAAGSARAAVPAPSIAALVAQPLRLPPPVRSSGEIVRAERASVARLFTVSALSCVRTGNRMVC</sequence>
<protein>
    <submittedName>
        <fullName evidence="2">Uncharacterized protein</fullName>
    </submittedName>
</protein>
<feature type="signal peptide" evidence="1">
    <location>
        <begin position="1"/>
        <end position="25"/>
    </location>
</feature>
<evidence type="ECO:0000256" key="1">
    <source>
        <dbReference type="SAM" id="SignalP"/>
    </source>
</evidence>
<keyword evidence="3" id="KW-1185">Reference proteome</keyword>
<evidence type="ECO:0000313" key="3">
    <source>
        <dbReference type="Proteomes" id="UP001169764"/>
    </source>
</evidence>
<keyword evidence="1" id="KW-0732">Signal</keyword>
<comment type="caution">
    <text evidence="2">The sequence shown here is derived from an EMBL/GenBank/DDBJ whole genome shotgun (WGS) entry which is preliminary data.</text>
</comment>
<evidence type="ECO:0000313" key="2">
    <source>
        <dbReference type="EMBL" id="MDO6413919.1"/>
    </source>
</evidence>
<name>A0ABT8Y6G6_9SPHN</name>
<feature type="chain" id="PRO_5046823926" evidence="1">
    <location>
        <begin position="26"/>
        <end position="80"/>
    </location>
</feature>
<organism evidence="2 3">
    <name type="scientific">Sphingomonas natans</name>
    <dbReference type="NCBI Taxonomy" id="3063330"/>
    <lineage>
        <taxon>Bacteria</taxon>
        <taxon>Pseudomonadati</taxon>
        <taxon>Pseudomonadota</taxon>
        <taxon>Alphaproteobacteria</taxon>
        <taxon>Sphingomonadales</taxon>
        <taxon>Sphingomonadaceae</taxon>
        <taxon>Sphingomonas</taxon>
    </lineage>
</organism>
<reference evidence="2" key="1">
    <citation type="submission" date="2023-07" db="EMBL/GenBank/DDBJ databases">
        <authorList>
            <person name="Kim M."/>
        </authorList>
    </citation>
    <scope>NUCLEOTIDE SEQUENCE</scope>
    <source>
        <strain evidence="2">BIUV-7</strain>
    </source>
</reference>